<evidence type="ECO:0000313" key="2">
    <source>
        <dbReference type="EMBL" id="GAH42899.1"/>
    </source>
</evidence>
<feature type="domain" description="Methyltransferase" evidence="1">
    <location>
        <begin position="146"/>
        <end position="248"/>
    </location>
</feature>
<dbReference type="InterPro" id="IPR025714">
    <property type="entry name" value="Methyltranfer_dom"/>
</dbReference>
<reference evidence="2" key="1">
    <citation type="journal article" date="2014" name="Front. Microbiol.">
        <title>High frequency of phylogenetically diverse reductive dehalogenase-homologous genes in deep subseafloor sedimentary metagenomes.</title>
        <authorList>
            <person name="Kawai M."/>
            <person name="Futagami T."/>
            <person name="Toyoda A."/>
            <person name="Takaki Y."/>
            <person name="Nishi S."/>
            <person name="Hori S."/>
            <person name="Arai W."/>
            <person name="Tsubouchi T."/>
            <person name="Morono Y."/>
            <person name="Uchiyama I."/>
            <person name="Ito T."/>
            <person name="Fujiyama A."/>
            <person name="Inagaki F."/>
            <person name="Takami H."/>
        </authorList>
    </citation>
    <scope>NUCLEOTIDE SEQUENCE</scope>
    <source>
        <strain evidence="2">Expedition CK06-06</strain>
    </source>
</reference>
<protein>
    <recommendedName>
        <fullName evidence="1">Methyltransferase domain-containing protein</fullName>
    </recommendedName>
</protein>
<dbReference type="InterPro" id="IPR029063">
    <property type="entry name" value="SAM-dependent_MTases_sf"/>
</dbReference>
<dbReference type="PANTHER" id="PTHR43591">
    <property type="entry name" value="METHYLTRANSFERASE"/>
    <property type="match status" value="1"/>
</dbReference>
<accession>X1GMP3</accession>
<proteinExistence type="predicted"/>
<dbReference type="CDD" id="cd02440">
    <property type="entry name" value="AdoMet_MTases"/>
    <property type="match status" value="1"/>
</dbReference>
<feature type="non-terminal residue" evidence="2">
    <location>
        <position position="1"/>
    </location>
</feature>
<dbReference type="PANTHER" id="PTHR43591:SF110">
    <property type="entry name" value="RHODANESE DOMAIN-CONTAINING PROTEIN"/>
    <property type="match status" value="1"/>
</dbReference>
<evidence type="ECO:0000259" key="1">
    <source>
        <dbReference type="Pfam" id="PF13847"/>
    </source>
</evidence>
<dbReference type="Pfam" id="PF13847">
    <property type="entry name" value="Methyltransf_31"/>
    <property type="match status" value="1"/>
</dbReference>
<dbReference type="EMBL" id="BARU01011241">
    <property type="protein sequence ID" value="GAH42899.1"/>
    <property type="molecule type" value="Genomic_DNA"/>
</dbReference>
<sequence>KRNEDKTKIVLDYFDERPTVFSYGNMPPILQFPRPISAYLNELVKNNLVLGEMSEPKASKEDIVLWMPNYKDEEESQEFPHKAWGSERILSLGRHPNFKKLDTLNEFTPKSTWDALAPAWLSVDEENYHHKYRILPEVYRMLNVQKDDKILDVACGKGDVARDLAGSGAKVTGIDISKMLEYAIEEEEKEKLGITYLELNAENIIDKFERASFDKVVCNMALMDIEDYKKTIQQISFVLRENGIFVFSITHPVFAYPTCTSVNISGR</sequence>
<dbReference type="SUPFAM" id="SSF53335">
    <property type="entry name" value="S-adenosyl-L-methionine-dependent methyltransferases"/>
    <property type="match status" value="1"/>
</dbReference>
<dbReference type="AlphaFoldDB" id="X1GMP3"/>
<dbReference type="Gene3D" id="3.40.50.150">
    <property type="entry name" value="Vaccinia Virus protein VP39"/>
    <property type="match status" value="1"/>
</dbReference>
<comment type="caution">
    <text evidence="2">The sequence shown here is derived from an EMBL/GenBank/DDBJ whole genome shotgun (WGS) entry which is preliminary data.</text>
</comment>
<gene>
    <name evidence="2" type="ORF">S03H2_21171</name>
</gene>
<name>X1GMP3_9ZZZZ</name>
<organism evidence="2">
    <name type="scientific">marine sediment metagenome</name>
    <dbReference type="NCBI Taxonomy" id="412755"/>
    <lineage>
        <taxon>unclassified sequences</taxon>
        <taxon>metagenomes</taxon>
        <taxon>ecological metagenomes</taxon>
    </lineage>
</organism>